<gene>
    <name evidence="2" type="ORF">ACJMK2_016447</name>
</gene>
<dbReference type="InterPro" id="IPR004127">
    <property type="entry name" value="Prefoldin_subunit_alpha"/>
</dbReference>
<protein>
    <recommendedName>
        <fullName evidence="4">Protein UXT</fullName>
    </recommendedName>
</protein>
<evidence type="ECO:0000313" key="3">
    <source>
        <dbReference type="Proteomes" id="UP001634394"/>
    </source>
</evidence>
<dbReference type="Gene3D" id="1.10.287.370">
    <property type="match status" value="1"/>
</dbReference>
<name>A0ABD3UX68_SINWO</name>
<dbReference type="PANTHER" id="PTHR13345:SF9">
    <property type="entry name" value="PROTEIN UXT"/>
    <property type="match status" value="1"/>
</dbReference>
<dbReference type="Proteomes" id="UP001634394">
    <property type="component" value="Unassembled WGS sequence"/>
</dbReference>
<dbReference type="InterPro" id="IPR009053">
    <property type="entry name" value="Prefoldin"/>
</dbReference>
<reference evidence="2 3" key="1">
    <citation type="submission" date="2024-11" db="EMBL/GenBank/DDBJ databases">
        <title>Chromosome-level genome assembly of the freshwater bivalve Anodonta woodiana.</title>
        <authorList>
            <person name="Chen X."/>
        </authorList>
    </citation>
    <scope>NUCLEOTIDE SEQUENCE [LARGE SCALE GENOMIC DNA]</scope>
    <source>
        <strain evidence="2">MN2024</strain>
        <tissue evidence="2">Gills</tissue>
    </source>
</reference>
<dbReference type="EMBL" id="JBJQND010000015">
    <property type="protein sequence ID" value="KAL3852832.1"/>
    <property type="molecule type" value="Genomic_DNA"/>
</dbReference>
<dbReference type="PANTHER" id="PTHR13345">
    <property type="entry name" value="MEDIATOR OF RNA POLYMERASE II TRANSCRIPTION SUBUNIT 10"/>
    <property type="match status" value="1"/>
</dbReference>
<sequence>MTENIPLKVVEYETFLNETLRSDLRKIFEARDKIYNQTAEYLQLKNVIERIKETDLSQDELKTKVDLGCNFYCQANVPDASKIFVRVGFGFYVEFTLEEALRFIEKKTAMLTEEANKLTKDANKVKANINIILEGLKEMQQMDVSAKKEQRNIWS</sequence>
<proteinExistence type="inferred from homology"/>
<dbReference type="Pfam" id="PF02996">
    <property type="entry name" value="Prefoldin"/>
    <property type="match status" value="1"/>
</dbReference>
<dbReference type="PRINTS" id="PR01502">
    <property type="entry name" value="UXTPROTEIN"/>
</dbReference>
<accession>A0ABD3UX68</accession>
<keyword evidence="3" id="KW-1185">Reference proteome</keyword>
<evidence type="ECO:0000256" key="1">
    <source>
        <dbReference type="ARBA" id="ARBA00007666"/>
    </source>
</evidence>
<comment type="caution">
    <text evidence="2">The sequence shown here is derived from an EMBL/GenBank/DDBJ whole genome shotgun (WGS) entry which is preliminary data.</text>
</comment>
<dbReference type="CDD" id="cd23158">
    <property type="entry name" value="Prefoldin_UXT"/>
    <property type="match status" value="1"/>
</dbReference>
<organism evidence="2 3">
    <name type="scientific">Sinanodonta woodiana</name>
    <name type="common">Chinese pond mussel</name>
    <name type="synonym">Anodonta woodiana</name>
    <dbReference type="NCBI Taxonomy" id="1069815"/>
    <lineage>
        <taxon>Eukaryota</taxon>
        <taxon>Metazoa</taxon>
        <taxon>Spiralia</taxon>
        <taxon>Lophotrochozoa</taxon>
        <taxon>Mollusca</taxon>
        <taxon>Bivalvia</taxon>
        <taxon>Autobranchia</taxon>
        <taxon>Heteroconchia</taxon>
        <taxon>Palaeoheterodonta</taxon>
        <taxon>Unionida</taxon>
        <taxon>Unionoidea</taxon>
        <taxon>Unionidae</taxon>
        <taxon>Unioninae</taxon>
        <taxon>Sinanodonta</taxon>
    </lineage>
</organism>
<dbReference type="InterPro" id="IPR003994">
    <property type="entry name" value="UXT"/>
</dbReference>
<dbReference type="AlphaFoldDB" id="A0ABD3UX68"/>
<dbReference type="SUPFAM" id="SSF46579">
    <property type="entry name" value="Prefoldin"/>
    <property type="match status" value="1"/>
</dbReference>
<dbReference type="NCBIfam" id="TIGR00293">
    <property type="entry name" value="prefoldin subunit alpha"/>
    <property type="match status" value="1"/>
</dbReference>
<comment type="similarity">
    <text evidence="1">Belongs to the UXT family.</text>
</comment>
<evidence type="ECO:0008006" key="4">
    <source>
        <dbReference type="Google" id="ProtNLM"/>
    </source>
</evidence>
<dbReference type="FunFam" id="1.10.287.370:FF:000007">
    <property type="entry name" value="UXT isoform 1"/>
    <property type="match status" value="1"/>
</dbReference>
<evidence type="ECO:0000313" key="2">
    <source>
        <dbReference type="EMBL" id="KAL3852832.1"/>
    </source>
</evidence>